<comment type="caution">
    <text evidence="4">The sequence shown here is derived from an EMBL/GenBank/DDBJ whole genome shotgun (WGS) entry which is preliminary data.</text>
</comment>
<reference evidence="4" key="1">
    <citation type="submission" date="2020-12" db="EMBL/GenBank/DDBJ databases">
        <authorList>
            <person name="Huq M.A."/>
        </authorList>
    </citation>
    <scope>NUCLEOTIDE SEQUENCE</scope>
    <source>
        <strain evidence="4">MAHUQ-46</strain>
    </source>
</reference>
<name>A0A934MXF7_9BACL</name>
<accession>A0A934MXF7</accession>
<proteinExistence type="predicted"/>
<evidence type="ECO:0000313" key="4">
    <source>
        <dbReference type="EMBL" id="MBJ6364137.1"/>
    </source>
</evidence>
<dbReference type="RefSeq" id="WP_199021739.1">
    <property type="nucleotide sequence ID" value="NZ_JAELUP010000117.1"/>
</dbReference>
<dbReference type="EMBL" id="JAELUP010000117">
    <property type="protein sequence ID" value="MBJ6364137.1"/>
    <property type="molecule type" value="Genomic_DNA"/>
</dbReference>
<gene>
    <name evidence="4" type="ORF">JFN88_23255</name>
</gene>
<feature type="chain" id="PRO_5036727633" description="Copper amine oxidase-like N-terminal domain-containing protein" evidence="3">
    <location>
        <begin position="23"/>
        <end position="168"/>
    </location>
</feature>
<feature type="region of interest" description="Disordered" evidence="2">
    <location>
        <begin position="82"/>
        <end position="105"/>
    </location>
</feature>
<evidence type="ECO:0000256" key="3">
    <source>
        <dbReference type="SAM" id="SignalP"/>
    </source>
</evidence>
<organism evidence="4 5">
    <name type="scientific">Paenibacillus roseus</name>
    <dbReference type="NCBI Taxonomy" id="2798579"/>
    <lineage>
        <taxon>Bacteria</taxon>
        <taxon>Bacillati</taxon>
        <taxon>Bacillota</taxon>
        <taxon>Bacilli</taxon>
        <taxon>Bacillales</taxon>
        <taxon>Paenibacillaceae</taxon>
        <taxon>Paenibacillus</taxon>
    </lineage>
</organism>
<keyword evidence="3" id="KW-0732">Signal</keyword>
<protein>
    <recommendedName>
        <fullName evidence="6">Copper amine oxidase-like N-terminal domain-containing protein</fullName>
    </recommendedName>
</protein>
<feature type="coiled-coil region" evidence="1">
    <location>
        <begin position="140"/>
        <end position="167"/>
    </location>
</feature>
<keyword evidence="1" id="KW-0175">Coiled coil</keyword>
<keyword evidence="5" id="KW-1185">Reference proteome</keyword>
<sequence>MKKFVVGVVVGAALTLSVTAAADSISFVGKKVTSQTEVYLDGKLFDSAPVIDGTSLAPLRKAYETAGYKVTYKDGKVYLESDVSTTETEGEESVNENNHPTTPEEADLKIIEGQIDKTGLDIQTQRVISNPENGFSKEEQEAARAKIPELEAKLKELNTKLTALNSAQ</sequence>
<evidence type="ECO:0000256" key="1">
    <source>
        <dbReference type="SAM" id="Coils"/>
    </source>
</evidence>
<dbReference type="Proteomes" id="UP000640274">
    <property type="component" value="Unassembled WGS sequence"/>
</dbReference>
<feature type="signal peptide" evidence="3">
    <location>
        <begin position="1"/>
        <end position="22"/>
    </location>
</feature>
<evidence type="ECO:0000313" key="5">
    <source>
        <dbReference type="Proteomes" id="UP000640274"/>
    </source>
</evidence>
<dbReference type="AlphaFoldDB" id="A0A934MXF7"/>
<evidence type="ECO:0008006" key="6">
    <source>
        <dbReference type="Google" id="ProtNLM"/>
    </source>
</evidence>
<evidence type="ECO:0000256" key="2">
    <source>
        <dbReference type="SAM" id="MobiDB-lite"/>
    </source>
</evidence>